<protein>
    <recommendedName>
        <fullName evidence="1">Rab-GAP TBC domain-containing protein</fullName>
    </recommendedName>
</protein>
<evidence type="ECO:0000313" key="3">
    <source>
        <dbReference type="Proteomes" id="UP000835052"/>
    </source>
</evidence>
<dbReference type="InterPro" id="IPR000195">
    <property type="entry name" value="Rab-GAP-TBC_dom"/>
</dbReference>
<feature type="domain" description="Rab-GAP TBC" evidence="1">
    <location>
        <begin position="215"/>
        <end position="402"/>
    </location>
</feature>
<keyword evidence="3" id="KW-1185">Reference proteome</keyword>
<dbReference type="Gene3D" id="1.10.8.270">
    <property type="entry name" value="putative rabgap domain of human tbc1 domain family member 14 like domains"/>
    <property type="match status" value="1"/>
</dbReference>
<dbReference type="Gene3D" id="1.10.472.80">
    <property type="entry name" value="Ypt/Rab-GAP domain of gyp1p, domain 3"/>
    <property type="match status" value="1"/>
</dbReference>
<dbReference type="PANTHER" id="PTHR47219:SF6">
    <property type="entry name" value="RAB GTPASE-ACTIVATING PROTEIN 1"/>
    <property type="match status" value="1"/>
</dbReference>
<organism evidence="2 3">
    <name type="scientific">Caenorhabditis auriculariae</name>
    <dbReference type="NCBI Taxonomy" id="2777116"/>
    <lineage>
        <taxon>Eukaryota</taxon>
        <taxon>Metazoa</taxon>
        <taxon>Ecdysozoa</taxon>
        <taxon>Nematoda</taxon>
        <taxon>Chromadorea</taxon>
        <taxon>Rhabditida</taxon>
        <taxon>Rhabditina</taxon>
        <taxon>Rhabditomorpha</taxon>
        <taxon>Rhabditoidea</taxon>
        <taxon>Rhabditidae</taxon>
        <taxon>Peloderinae</taxon>
        <taxon>Caenorhabditis</taxon>
    </lineage>
</organism>
<evidence type="ECO:0000259" key="1">
    <source>
        <dbReference type="PROSITE" id="PS50086"/>
    </source>
</evidence>
<dbReference type="InterPro" id="IPR050302">
    <property type="entry name" value="Rab_GAP_TBC_domain"/>
</dbReference>
<dbReference type="AlphaFoldDB" id="A0A8S1HBV8"/>
<proteinExistence type="predicted"/>
<dbReference type="Pfam" id="PF00566">
    <property type="entry name" value="RabGAP-TBC"/>
    <property type="match status" value="1"/>
</dbReference>
<dbReference type="SUPFAM" id="SSF47923">
    <property type="entry name" value="Ypt/Rab-GAP domain of gyp1p"/>
    <property type="match status" value="2"/>
</dbReference>
<reference evidence="2" key="1">
    <citation type="submission" date="2020-10" db="EMBL/GenBank/DDBJ databases">
        <authorList>
            <person name="Kikuchi T."/>
        </authorList>
    </citation>
    <scope>NUCLEOTIDE SEQUENCE</scope>
    <source>
        <strain evidence="2">NKZ352</strain>
    </source>
</reference>
<dbReference type="OrthoDB" id="17687at2759"/>
<dbReference type="GO" id="GO:0005096">
    <property type="term" value="F:GTPase activator activity"/>
    <property type="evidence" value="ECO:0007669"/>
    <property type="project" value="TreeGrafter"/>
</dbReference>
<dbReference type="InterPro" id="IPR004182">
    <property type="entry name" value="GRAM"/>
</dbReference>
<dbReference type="EMBL" id="CAJGYM010000017">
    <property type="protein sequence ID" value="CAD6190670.1"/>
    <property type="molecule type" value="Genomic_DNA"/>
</dbReference>
<comment type="caution">
    <text evidence="2">The sequence shown here is derived from an EMBL/GenBank/DDBJ whole genome shotgun (WGS) entry which is preliminary data.</text>
</comment>
<accession>A0A8S1HBV8</accession>
<dbReference type="GO" id="GO:0031267">
    <property type="term" value="F:small GTPase binding"/>
    <property type="evidence" value="ECO:0007669"/>
    <property type="project" value="TreeGrafter"/>
</dbReference>
<dbReference type="PANTHER" id="PTHR47219">
    <property type="entry name" value="RAB GTPASE-ACTIVATING PROTEIN 1-LIKE"/>
    <property type="match status" value="1"/>
</dbReference>
<evidence type="ECO:0000313" key="2">
    <source>
        <dbReference type="EMBL" id="CAD6190670.1"/>
    </source>
</evidence>
<dbReference type="Pfam" id="PF02893">
    <property type="entry name" value="GRAM"/>
    <property type="match status" value="1"/>
</dbReference>
<sequence length="573" mass="64268">MYGSDIGLTREGDPTPITVYRVGKCRFKLPLTEKLDGDTECRLFTPYDRRHVPGKLYLSPNFICFDSRTERLVSLVLPMAEIMSAEECTPASKSSLVLQGILLCLANGSTIVFSSVPDRDRVMAKITTFIERGKIERIMAKGEEKTAMKRSRSSSASVCSTSSVEILDYPFVERYPFGVDVGAKCKAKWDRYLQEYGSGNCMYRTVELHRLLLRGVPLQLRGEIWMICSGAGAEMSLNPGYYQQLLQKNQGVYSVALEEIERDLHRSLPEHPAFQQGPGIDALRRILTAYAFRNPNIGYCQAMNIVGSVLLLFAKEEQAFWLLVAICERLLPDYYNTKVVGALVDQGVFSELAERLLPSVGAKLTELGLNDMVVLSWFLTVFLSAIKFDAAVRILDLFFFEGAKLMFQVALEMLKENEEVICKSKDDGETLMALSHYTESIYEGERSDPTTPTDPSTPVLESPLTLSTFLNDVEEALMLTEERSVTTTTSPDNAKIPIGELLKNSYQNFGYAFTNETIDSLRLKHRLKVVQNLEDSQMRSIIKSVGKDCKFFGRGAGRALQCCEAHTGLYHCR</sequence>
<name>A0A8S1HBV8_9PELO</name>
<dbReference type="SMART" id="SM00568">
    <property type="entry name" value="GRAM"/>
    <property type="match status" value="1"/>
</dbReference>
<dbReference type="FunFam" id="1.10.8.270:FF:000002">
    <property type="entry name" value="TBC1 domain family member 9B"/>
    <property type="match status" value="1"/>
</dbReference>
<gene>
    <name evidence="2" type="ORF">CAUJ_LOCUS6589</name>
</gene>
<dbReference type="FunFam" id="1.10.472.80:FF:000069">
    <property type="entry name" value="TBC (Tre-2/Bub2/Cdc16) domain family"/>
    <property type="match status" value="1"/>
</dbReference>
<dbReference type="Gene3D" id="1.10.10.750">
    <property type="entry name" value="Ypt/Rab-GAP domain of gyp1p, domain 1"/>
    <property type="match status" value="1"/>
</dbReference>
<dbReference type="InterPro" id="IPR035969">
    <property type="entry name" value="Rab-GAP_TBC_sf"/>
</dbReference>
<dbReference type="Gene3D" id="2.30.29.30">
    <property type="entry name" value="Pleckstrin-homology domain (PH domain)/Phosphotyrosine-binding domain (PTB)"/>
    <property type="match status" value="1"/>
</dbReference>
<dbReference type="InterPro" id="IPR011993">
    <property type="entry name" value="PH-like_dom_sf"/>
</dbReference>
<dbReference type="SMART" id="SM00164">
    <property type="entry name" value="TBC"/>
    <property type="match status" value="1"/>
</dbReference>
<dbReference type="Proteomes" id="UP000835052">
    <property type="component" value="Unassembled WGS sequence"/>
</dbReference>
<dbReference type="PROSITE" id="PS50086">
    <property type="entry name" value="TBC_RABGAP"/>
    <property type="match status" value="1"/>
</dbReference>